<evidence type="ECO:0000259" key="8">
    <source>
        <dbReference type="PROSITE" id="PS50125"/>
    </source>
</evidence>
<dbReference type="GO" id="GO:0000166">
    <property type="term" value="F:nucleotide binding"/>
    <property type="evidence" value="ECO:0007669"/>
    <property type="project" value="UniProtKB-KW"/>
</dbReference>
<organism evidence="9">
    <name type="scientific">Timema shepardi</name>
    <name type="common">Walking stick</name>
    <dbReference type="NCBI Taxonomy" id="629360"/>
    <lineage>
        <taxon>Eukaryota</taxon>
        <taxon>Metazoa</taxon>
        <taxon>Ecdysozoa</taxon>
        <taxon>Arthropoda</taxon>
        <taxon>Hexapoda</taxon>
        <taxon>Insecta</taxon>
        <taxon>Pterygota</taxon>
        <taxon>Neoptera</taxon>
        <taxon>Polyneoptera</taxon>
        <taxon>Phasmatodea</taxon>
        <taxon>Timematodea</taxon>
        <taxon>Timematoidea</taxon>
        <taxon>Timematidae</taxon>
        <taxon>Timema</taxon>
    </lineage>
</organism>
<keyword evidence="2" id="KW-0812">Transmembrane</keyword>
<keyword evidence="3" id="KW-0547">Nucleotide-binding</keyword>
<dbReference type="InterPro" id="IPR050401">
    <property type="entry name" value="Cyclic_nucleotide_synthase"/>
</dbReference>
<dbReference type="GO" id="GO:0005886">
    <property type="term" value="C:plasma membrane"/>
    <property type="evidence" value="ECO:0007669"/>
    <property type="project" value="TreeGrafter"/>
</dbReference>
<feature type="domain" description="Guanylate cyclase" evidence="8">
    <location>
        <begin position="1"/>
        <end position="104"/>
    </location>
</feature>
<evidence type="ECO:0000256" key="3">
    <source>
        <dbReference type="ARBA" id="ARBA00022741"/>
    </source>
</evidence>
<proteinExistence type="predicted"/>
<gene>
    <name evidence="9" type="ORF">TSIB3V08_LOCUS3928</name>
</gene>
<dbReference type="SUPFAM" id="SSF55073">
    <property type="entry name" value="Nucleotide cyclase"/>
    <property type="match status" value="1"/>
</dbReference>
<evidence type="ECO:0000256" key="6">
    <source>
        <dbReference type="ARBA" id="ARBA00023180"/>
    </source>
</evidence>
<keyword evidence="5" id="KW-0472">Membrane</keyword>
<evidence type="ECO:0000256" key="7">
    <source>
        <dbReference type="ARBA" id="ARBA00023239"/>
    </source>
</evidence>
<evidence type="ECO:0000256" key="1">
    <source>
        <dbReference type="ARBA" id="ARBA00004370"/>
    </source>
</evidence>
<dbReference type="GO" id="GO:0004383">
    <property type="term" value="F:guanylate cyclase activity"/>
    <property type="evidence" value="ECO:0007669"/>
    <property type="project" value="TreeGrafter"/>
</dbReference>
<accession>A0A7R9FZ49</accession>
<keyword evidence="6" id="KW-0325">Glycoprotein</keyword>
<protein>
    <recommendedName>
        <fullName evidence="8">Guanylate cyclase domain-containing protein</fullName>
    </recommendedName>
</protein>
<dbReference type="EMBL" id="OC001358">
    <property type="protein sequence ID" value="CAD7259729.1"/>
    <property type="molecule type" value="Genomic_DNA"/>
</dbReference>
<evidence type="ECO:0000313" key="9">
    <source>
        <dbReference type="EMBL" id="CAD7259729.1"/>
    </source>
</evidence>
<dbReference type="PANTHER" id="PTHR11920:SF494">
    <property type="entry name" value="ATRIAL NATRIURETIC PEPTIDE RECEPTOR 2"/>
    <property type="match status" value="1"/>
</dbReference>
<dbReference type="GO" id="GO:0004016">
    <property type="term" value="F:adenylate cyclase activity"/>
    <property type="evidence" value="ECO:0007669"/>
    <property type="project" value="TreeGrafter"/>
</dbReference>
<dbReference type="GO" id="GO:0007168">
    <property type="term" value="P:receptor guanylyl cyclase signaling pathway"/>
    <property type="evidence" value="ECO:0007669"/>
    <property type="project" value="TreeGrafter"/>
</dbReference>
<dbReference type="PANTHER" id="PTHR11920">
    <property type="entry name" value="GUANYLYL CYCLASE"/>
    <property type="match status" value="1"/>
</dbReference>
<dbReference type="GO" id="GO:0035556">
    <property type="term" value="P:intracellular signal transduction"/>
    <property type="evidence" value="ECO:0007669"/>
    <property type="project" value="InterPro"/>
</dbReference>
<sequence length="304" mass="34334">MANALVVLVSSTAEDEDIEVQISVVDLLNDLYSCFDSVIENFDVYKVETIGDAYMVVSGLPMRNGCAHAREIARMSLALLQTVRGFTIRHRPNDQLKLRIGMHTVQRTPPAMCVHEPMVDLRMLRGCRSSLPQSILMMGCPSSTTRALRTYLTRASGINISYLTPFSKTDQTFHNKNTETQLQIKVGHFDQKLDDATGCFALRVRSHCGSAQNVRRSGCIQQYRYVQEVPNLGGESVIFWAAIMLGDRTANSHKRHLDHMCRTSWNPLCRAIGHHFIMADDNATLHRTHVVWKCLELNDIVLME</sequence>
<dbReference type="AlphaFoldDB" id="A0A7R9FZ49"/>
<dbReference type="CDD" id="cd07302">
    <property type="entry name" value="CHD"/>
    <property type="match status" value="1"/>
</dbReference>
<dbReference type="Gene3D" id="3.30.70.1230">
    <property type="entry name" value="Nucleotide cyclase"/>
    <property type="match status" value="1"/>
</dbReference>
<dbReference type="Pfam" id="PF00211">
    <property type="entry name" value="Guanylate_cyc"/>
    <property type="match status" value="1"/>
</dbReference>
<dbReference type="GO" id="GO:0001653">
    <property type="term" value="F:peptide receptor activity"/>
    <property type="evidence" value="ECO:0007669"/>
    <property type="project" value="TreeGrafter"/>
</dbReference>
<name>A0A7R9FZ49_TIMSH</name>
<keyword evidence="7" id="KW-0456">Lyase</keyword>
<evidence type="ECO:0000256" key="5">
    <source>
        <dbReference type="ARBA" id="ARBA00023136"/>
    </source>
</evidence>
<dbReference type="PROSITE" id="PS50125">
    <property type="entry name" value="GUANYLATE_CYCLASE_2"/>
    <property type="match status" value="1"/>
</dbReference>
<keyword evidence="4" id="KW-1133">Transmembrane helix</keyword>
<comment type="subcellular location">
    <subcellularLocation>
        <location evidence="1">Membrane</location>
    </subcellularLocation>
</comment>
<evidence type="ECO:0000256" key="4">
    <source>
        <dbReference type="ARBA" id="ARBA00022989"/>
    </source>
</evidence>
<reference evidence="9" key="1">
    <citation type="submission" date="2020-11" db="EMBL/GenBank/DDBJ databases">
        <authorList>
            <person name="Tran Van P."/>
        </authorList>
    </citation>
    <scope>NUCLEOTIDE SEQUENCE</scope>
</reference>
<dbReference type="SMART" id="SM00044">
    <property type="entry name" value="CYCc"/>
    <property type="match status" value="1"/>
</dbReference>
<dbReference type="InterPro" id="IPR001054">
    <property type="entry name" value="A/G_cyclase"/>
</dbReference>
<evidence type="ECO:0000256" key="2">
    <source>
        <dbReference type="ARBA" id="ARBA00022692"/>
    </source>
</evidence>
<dbReference type="InterPro" id="IPR029787">
    <property type="entry name" value="Nucleotide_cyclase"/>
</dbReference>